<gene>
    <name evidence="7 9" type="primary">lpxD</name>
    <name evidence="9" type="ORF">NFC81_05345</name>
</gene>
<dbReference type="PANTHER" id="PTHR43378">
    <property type="entry name" value="UDP-3-O-ACYLGLUCOSAMINE N-ACYLTRANSFERASE"/>
    <property type="match status" value="1"/>
</dbReference>
<name>A0AB38YIW0_9GAMM</name>
<evidence type="ECO:0000259" key="8">
    <source>
        <dbReference type="Pfam" id="PF04613"/>
    </source>
</evidence>
<comment type="catalytic activity">
    <reaction evidence="7">
        <text>a UDP-3-O-[(3R)-3-hydroxyacyl]-alpha-D-glucosamine + a (3R)-hydroxyacyl-[ACP] = a UDP-2-N,3-O-bis[(3R)-3-hydroxyacyl]-alpha-D-glucosamine + holo-[ACP] + H(+)</text>
        <dbReference type="Rhea" id="RHEA:53836"/>
        <dbReference type="Rhea" id="RHEA-COMP:9685"/>
        <dbReference type="Rhea" id="RHEA-COMP:9945"/>
        <dbReference type="ChEBI" id="CHEBI:15378"/>
        <dbReference type="ChEBI" id="CHEBI:64479"/>
        <dbReference type="ChEBI" id="CHEBI:78827"/>
        <dbReference type="ChEBI" id="CHEBI:137740"/>
        <dbReference type="ChEBI" id="CHEBI:137748"/>
        <dbReference type="EC" id="2.3.1.191"/>
    </reaction>
</comment>
<dbReference type="SUPFAM" id="SSF51161">
    <property type="entry name" value="Trimeric LpxA-like enzymes"/>
    <property type="match status" value="1"/>
</dbReference>
<keyword evidence="4 7" id="KW-0677">Repeat</keyword>
<keyword evidence="6 7" id="KW-0012">Acyltransferase</keyword>
<dbReference type="RefSeq" id="WP_304996503.1">
    <property type="nucleotide sequence ID" value="NZ_CP101717.1"/>
</dbReference>
<dbReference type="Pfam" id="PF00132">
    <property type="entry name" value="Hexapep"/>
    <property type="match status" value="2"/>
</dbReference>
<dbReference type="AlphaFoldDB" id="A0AB38YIW0"/>
<evidence type="ECO:0000256" key="4">
    <source>
        <dbReference type="ARBA" id="ARBA00022737"/>
    </source>
</evidence>
<evidence type="ECO:0000256" key="6">
    <source>
        <dbReference type="ARBA" id="ARBA00023315"/>
    </source>
</evidence>
<proteinExistence type="inferred from homology"/>
<dbReference type="HAMAP" id="MF_00523">
    <property type="entry name" value="LpxD"/>
    <property type="match status" value="1"/>
</dbReference>
<evidence type="ECO:0000256" key="3">
    <source>
        <dbReference type="ARBA" id="ARBA00022679"/>
    </source>
</evidence>
<dbReference type="CDD" id="cd03352">
    <property type="entry name" value="LbH_LpxD"/>
    <property type="match status" value="1"/>
</dbReference>
<dbReference type="NCBIfam" id="NF002060">
    <property type="entry name" value="PRK00892.1"/>
    <property type="match status" value="1"/>
</dbReference>
<dbReference type="Gene3D" id="3.40.1390.10">
    <property type="entry name" value="MurE/MurF, N-terminal domain"/>
    <property type="match status" value="1"/>
</dbReference>
<reference evidence="9" key="1">
    <citation type="submission" date="2022-07" db="EMBL/GenBank/DDBJ databases">
        <title>Complete genome sequence of Salinispirillum sp. LH10-3-1 capable of multiple carbohydrate inversion isolated from a soda lake.</title>
        <authorList>
            <person name="Liu J."/>
            <person name="Zhai Y."/>
            <person name="Zhang H."/>
            <person name="Yang H."/>
            <person name="Qu J."/>
            <person name="Li J."/>
        </authorList>
    </citation>
    <scope>NUCLEOTIDE SEQUENCE</scope>
    <source>
        <strain evidence="9">LH 10-3-1</strain>
    </source>
</reference>
<dbReference type="EC" id="2.3.1.191" evidence="7"/>
<dbReference type="Gene3D" id="2.160.10.10">
    <property type="entry name" value="Hexapeptide repeat proteins"/>
    <property type="match status" value="1"/>
</dbReference>
<dbReference type="InterPro" id="IPR011004">
    <property type="entry name" value="Trimer_LpxA-like_sf"/>
</dbReference>
<protein>
    <recommendedName>
        <fullName evidence="7">UDP-3-O-acylglucosamine N-acyltransferase</fullName>
        <ecNumber evidence="7">2.3.1.191</ecNumber>
    </recommendedName>
</protein>
<keyword evidence="1 7" id="KW-0444">Lipid biosynthesis</keyword>
<dbReference type="InterPro" id="IPR018357">
    <property type="entry name" value="Hexapep_transf_CS"/>
</dbReference>
<dbReference type="Pfam" id="PF04613">
    <property type="entry name" value="LpxD"/>
    <property type="match status" value="1"/>
</dbReference>
<dbReference type="InterPro" id="IPR007691">
    <property type="entry name" value="LpxD"/>
</dbReference>
<evidence type="ECO:0000256" key="7">
    <source>
        <dbReference type="HAMAP-Rule" id="MF_00523"/>
    </source>
</evidence>
<comment type="similarity">
    <text evidence="7">Belongs to the transferase hexapeptide repeat family. LpxD subfamily.</text>
</comment>
<keyword evidence="5 7" id="KW-0443">Lipid metabolism</keyword>
<evidence type="ECO:0000256" key="2">
    <source>
        <dbReference type="ARBA" id="ARBA00022556"/>
    </source>
</evidence>
<sequence length="354" mass="36814">MSESAFATFTAAQLAAQVGGTVKGDPDQTITSIAPIETARAGQLSFVARRQFVKKAASSAADILLVTADLADTLSHTCIIVADPYRAYAQVSQLFWDKYWFTPGVHATAVIAPDVEVPADCRIGPQVVVEAGAVIGAGVELDAQVYVGAGVRVGARTVIRPRVTLYPGVVIGEDCMIQSGTVVGADGFGYARHPGGWEKIAQLGGVRVGNRVEIGANATIDRGALADTVLGDDVIIDNLVQVGHNVQVGDRTALVAQSGIAGSTILGKDGSVGGQSAVGGHLTIADNVHFVGKSMVAQSVSEPGQYASGLPAQPFNDWRRAVARIGQLKVLQDKVNALWGKFGDSIEQDKTDKA</sequence>
<evidence type="ECO:0000256" key="1">
    <source>
        <dbReference type="ARBA" id="ARBA00022516"/>
    </source>
</evidence>
<dbReference type="EMBL" id="CP101717">
    <property type="protein sequence ID" value="WLD59213.1"/>
    <property type="molecule type" value="Genomic_DNA"/>
</dbReference>
<dbReference type="InterPro" id="IPR001451">
    <property type="entry name" value="Hexapep"/>
</dbReference>
<dbReference type="NCBIfam" id="TIGR01853">
    <property type="entry name" value="lipid_A_lpxD"/>
    <property type="match status" value="1"/>
</dbReference>
<comment type="function">
    <text evidence="7">Catalyzes the N-acylation of UDP-3-O-acylglucosamine using 3-hydroxyacyl-ACP as the acyl donor. Is involved in the biosynthesis of lipid A, a phosphorylated glycolipid that anchors the lipopolysaccharide to the outer membrane of the cell.</text>
</comment>
<dbReference type="GO" id="GO:0016410">
    <property type="term" value="F:N-acyltransferase activity"/>
    <property type="evidence" value="ECO:0007669"/>
    <property type="project" value="InterPro"/>
</dbReference>
<keyword evidence="3 7" id="KW-0808">Transferase</keyword>
<dbReference type="InterPro" id="IPR020573">
    <property type="entry name" value="UDP_GlcNAc_AcTrfase_non-rep"/>
</dbReference>
<accession>A0AB38YIW0</accession>
<comment type="subunit">
    <text evidence="7">Homotrimer.</text>
</comment>
<dbReference type="GO" id="GO:0016020">
    <property type="term" value="C:membrane"/>
    <property type="evidence" value="ECO:0007669"/>
    <property type="project" value="GOC"/>
</dbReference>
<feature type="active site" description="Proton acceptor" evidence="7">
    <location>
        <position position="244"/>
    </location>
</feature>
<feature type="domain" description="UDP-3-O-[3-hydroxymyristoyl] glucosamine N-acyltransferase non-repeat region" evidence="8">
    <location>
        <begin position="27"/>
        <end position="94"/>
    </location>
</feature>
<keyword evidence="2 7" id="KW-0441">Lipid A biosynthesis</keyword>
<dbReference type="GO" id="GO:0009245">
    <property type="term" value="P:lipid A biosynthetic process"/>
    <property type="evidence" value="ECO:0007669"/>
    <property type="project" value="UniProtKB-UniRule"/>
</dbReference>
<evidence type="ECO:0000313" key="9">
    <source>
        <dbReference type="EMBL" id="WLD59213.1"/>
    </source>
</evidence>
<dbReference type="PROSITE" id="PS00101">
    <property type="entry name" value="HEXAPEP_TRANSFERASES"/>
    <property type="match status" value="1"/>
</dbReference>
<dbReference type="GO" id="GO:0103118">
    <property type="term" value="F:UDP-3-O-[(3R)-3-hydroxyacyl]-glucosamine N-acyltransferase activity"/>
    <property type="evidence" value="ECO:0007669"/>
    <property type="project" value="UniProtKB-EC"/>
</dbReference>
<comment type="pathway">
    <text evidence="7">Bacterial outer membrane biogenesis; LPS lipid A biosynthesis.</text>
</comment>
<organism evidence="9">
    <name type="scientific">Salinispirillum sp. LH 10-3-1</name>
    <dbReference type="NCBI Taxonomy" id="2952525"/>
    <lineage>
        <taxon>Bacteria</taxon>
        <taxon>Pseudomonadati</taxon>
        <taxon>Pseudomonadota</taxon>
        <taxon>Gammaproteobacteria</taxon>
        <taxon>Oceanospirillales</taxon>
        <taxon>Saccharospirillaceae</taxon>
        <taxon>Salinispirillum</taxon>
    </lineage>
</organism>
<evidence type="ECO:0000256" key="5">
    <source>
        <dbReference type="ARBA" id="ARBA00023098"/>
    </source>
</evidence>
<dbReference type="PANTHER" id="PTHR43378:SF2">
    <property type="entry name" value="UDP-3-O-ACYLGLUCOSAMINE N-ACYLTRANSFERASE 1, MITOCHONDRIAL-RELATED"/>
    <property type="match status" value="1"/>
</dbReference>